<organism evidence="1 2">
    <name type="scientific">Longibacter salinarum</name>
    <dbReference type="NCBI Taxonomy" id="1850348"/>
    <lineage>
        <taxon>Bacteria</taxon>
        <taxon>Pseudomonadati</taxon>
        <taxon>Rhodothermota</taxon>
        <taxon>Rhodothermia</taxon>
        <taxon>Rhodothermales</taxon>
        <taxon>Salisaetaceae</taxon>
        <taxon>Longibacter</taxon>
    </lineage>
</organism>
<proteinExistence type="predicted"/>
<comment type="caution">
    <text evidence="1">The sequence shown here is derived from an EMBL/GenBank/DDBJ whole genome shotgun (WGS) entry which is preliminary data.</text>
</comment>
<accession>A0A2A8D1R2</accession>
<sequence>MVGCDTTIDAVQPRDEYQFSMYGVLDVGRDTQWIRVEDLRDSLPLGARDDINATVMLTDETTGTSVELNDSIFTFASARDLRQHNFWTTLPIRGMHTYRIDVIREGDVRASATTSTPDPDYDYETINVTADSFDFVTSGIPMVAGARLDIELDAREDFGCSESPFTARLDIYASVTQTGDSEFTTPVDYVSFLDQPRYRCYRRADSLVTLHFTAAGSDWPELDAYNDLAFEDVVRPDSFSNVSGGHGYVAGVVRRTYTIDVTEENARILSVE</sequence>
<evidence type="ECO:0000313" key="2">
    <source>
        <dbReference type="Proteomes" id="UP000220102"/>
    </source>
</evidence>
<reference evidence="1 2" key="1">
    <citation type="submission" date="2017-10" db="EMBL/GenBank/DDBJ databases">
        <title>Draft genome of Longibacter Salinarum.</title>
        <authorList>
            <person name="Goh K.M."/>
            <person name="Shamsir M.S."/>
            <person name="Lim S.W."/>
        </authorList>
    </citation>
    <scope>NUCLEOTIDE SEQUENCE [LARGE SCALE GENOMIC DNA]</scope>
    <source>
        <strain evidence="1 2">KCTC 52045</strain>
    </source>
</reference>
<evidence type="ECO:0000313" key="1">
    <source>
        <dbReference type="EMBL" id="PEN14831.1"/>
    </source>
</evidence>
<protein>
    <recommendedName>
        <fullName evidence="3">DUF4249 domain-containing protein</fullName>
    </recommendedName>
</protein>
<evidence type="ECO:0008006" key="3">
    <source>
        <dbReference type="Google" id="ProtNLM"/>
    </source>
</evidence>
<name>A0A2A8D1R2_9BACT</name>
<dbReference type="AlphaFoldDB" id="A0A2A8D1R2"/>
<gene>
    <name evidence="1" type="ORF">CRI94_00605</name>
</gene>
<dbReference type="Proteomes" id="UP000220102">
    <property type="component" value="Unassembled WGS sequence"/>
</dbReference>
<dbReference type="EMBL" id="PDEQ01000001">
    <property type="protein sequence ID" value="PEN14831.1"/>
    <property type="molecule type" value="Genomic_DNA"/>
</dbReference>
<keyword evidence="2" id="KW-1185">Reference proteome</keyword>